<dbReference type="PANTHER" id="PTHR10091:SF0">
    <property type="entry name" value="GALACTOSE MUTAROTASE"/>
    <property type="match status" value="1"/>
</dbReference>
<dbReference type="InterPro" id="IPR008183">
    <property type="entry name" value="Aldose_1/G6P_1-epimerase"/>
</dbReference>
<gene>
    <name evidence="1" type="ORF">GCM10010191_14430</name>
</gene>
<dbReference type="Pfam" id="PF01263">
    <property type="entry name" value="Aldose_epim"/>
    <property type="match status" value="1"/>
</dbReference>
<dbReference type="CDD" id="cd09022">
    <property type="entry name" value="Aldose_epim_Ec_YihR"/>
    <property type="match status" value="1"/>
</dbReference>
<sequence>MTQSIYGAQDGGVPITGVQYEIAAGPYRAVVTEAGGGLRELTHQGRPLVLSHGADEAVPVALGQLLVPWPNRIDGGRYAYDGRVHQLDLSEPKNGCAIHGLVRHAPWTVTAHGADRVLLAHELMGHPGYPYRLSLEIAYALDAEQGLTAVLTARNIGTRTAPYGHGAHPYLTVDEPIDDCTVTVTADRRLPVDERMIPSGPAEDVTGTPYDLREGRELGGLRIDNAFTGLRRDGDGRAWVRLAGGGRTTALWADAAHPWLEVYTADQAPGDRRRRGLGAEPMTCPPNAFATGIDVIHLEPGAQATGSWGIMSG</sequence>
<dbReference type="InterPro" id="IPR014718">
    <property type="entry name" value="GH-type_carb-bd"/>
</dbReference>
<dbReference type="PANTHER" id="PTHR10091">
    <property type="entry name" value="ALDOSE-1-EPIMERASE"/>
    <property type="match status" value="1"/>
</dbReference>
<keyword evidence="2" id="KW-1185">Reference proteome</keyword>
<dbReference type="SUPFAM" id="SSF74650">
    <property type="entry name" value="Galactose mutarotase-like"/>
    <property type="match status" value="1"/>
</dbReference>
<reference evidence="2" key="1">
    <citation type="journal article" date="2019" name="Int. J. Syst. Evol. Microbiol.">
        <title>The Global Catalogue of Microorganisms (GCM) 10K type strain sequencing project: providing services to taxonomists for standard genome sequencing and annotation.</title>
        <authorList>
            <consortium name="The Broad Institute Genomics Platform"/>
            <consortium name="The Broad Institute Genome Sequencing Center for Infectious Disease"/>
            <person name="Wu L."/>
            <person name="Ma J."/>
        </authorList>
    </citation>
    <scope>NUCLEOTIDE SEQUENCE [LARGE SCALE GENOMIC DNA]</scope>
    <source>
        <strain evidence="2">JCM 3325</strain>
    </source>
</reference>
<accession>A0ABP5VMP1</accession>
<organism evidence="1 2">
    <name type="scientific">Actinomadura vinacea</name>
    <dbReference type="NCBI Taxonomy" id="115336"/>
    <lineage>
        <taxon>Bacteria</taxon>
        <taxon>Bacillati</taxon>
        <taxon>Actinomycetota</taxon>
        <taxon>Actinomycetes</taxon>
        <taxon>Streptosporangiales</taxon>
        <taxon>Thermomonosporaceae</taxon>
        <taxon>Actinomadura</taxon>
    </lineage>
</organism>
<comment type="caution">
    <text evidence="1">The sequence shown here is derived from an EMBL/GenBank/DDBJ whole genome shotgun (WGS) entry which is preliminary data.</text>
</comment>
<dbReference type="Gene3D" id="2.70.98.10">
    <property type="match status" value="1"/>
</dbReference>
<dbReference type="RefSeq" id="WP_344587776.1">
    <property type="nucleotide sequence ID" value="NZ_BAAARW010000005.1"/>
</dbReference>
<dbReference type="InterPro" id="IPR011013">
    <property type="entry name" value="Gal_mutarotase_sf_dom"/>
</dbReference>
<evidence type="ECO:0000313" key="2">
    <source>
        <dbReference type="Proteomes" id="UP001501231"/>
    </source>
</evidence>
<name>A0ABP5VMP1_9ACTN</name>
<dbReference type="Proteomes" id="UP001501231">
    <property type="component" value="Unassembled WGS sequence"/>
</dbReference>
<proteinExistence type="predicted"/>
<dbReference type="EMBL" id="BAAARW010000005">
    <property type="protein sequence ID" value="GAA2407245.1"/>
    <property type="molecule type" value="Genomic_DNA"/>
</dbReference>
<protein>
    <submittedName>
        <fullName evidence="1">Aldose 1-epimerase family protein</fullName>
    </submittedName>
</protein>
<dbReference type="InterPro" id="IPR037480">
    <property type="entry name" value="YihR-like"/>
</dbReference>
<evidence type="ECO:0000313" key="1">
    <source>
        <dbReference type="EMBL" id="GAA2407245.1"/>
    </source>
</evidence>